<dbReference type="InterPro" id="IPR036412">
    <property type="entry name" value="HAD-like_sf"/>
</dbReference>
<keyword evidence="1" id="KW-0378">Hydrolase</keyword>
<dbReference type="Gene3D" id="3.30.1240.10">
    <property type="match status" value="1"/>
</dbReference>
<dbReference type="GO" id="GO:0005829">
    <property type="term" value="C:cytosol"/>
    <property type="evidence" value="ECO:0007669"/>
    <property type="project" value="TreeGrafter"/>
</dbReference>
<dbReference type="NCBIfam" id="TIGR00099">
    <property type="entry name" value="Cof-subfamily"/>
    <property type="match status" value="1"/>
</dbReference>
<dbReference type="AlphaFoldDB" id="A0A3N0HZD9"/>
<dbReference type="GO" id="GO:0016791">
    <property type="term" value="F:phosphatase activity"/>
    <property type="evidence" value="ECO:0007669"/>
    <property type="project" value="UniProtKB-ARBA"/>
</dbReference>
<dbReference type="OrthoDB" id="9781413at2"/>
<evidence type="ECO:0000313" key="2">
    <source>
        <dbReference type="Proteomes" id="UP000276568"/>
    </source>
</evidence>
<dbReference type="PANTHER" id="PTHR10000:SF8">
    <property type="entry name" value="HAD SUPERFAMILY HYDROLASE-LIKE, TYPE 3"/>
    <property type="match status" value="1"/>
</dbReference>
<accession>A0A3N0HZD9</accession>
<sequence length="269" mass="30486">MKKNIKFVVCDIDNTLIVPHASLSKPAKKIIELLRAKGILFGLASGRPLEDLDFMIENWGIDVDMMIGMNGSSLRDCRTNQEYSYYMMKPEWIKETIDLMKPFHGNPIIYEPGVVVCVKEDEMVQVSASSSNRKVKKVDDISYLYRTENAKIMFRVPENEMADVEAYFKAHPIQSGYEGFKTQSTLYEFANKHTNKGFALKKYCELKQIPAYQVMAFGDTSNDNSMLAYSGLGVCMKNGSQDTKSVADIITKKPCDQDGWADFMMGYAM</sequence>
<reference evidence="1 2" key="1">
    <citation type="submission" date="2018-11" db="EMBL/GenBank/DDBJ databases">
        <title>Clostridium sp. nov., a member of the family Erysipelotrichaceae isolated from pig faeces.</title>
        <authorList>
            <person name="Chang Y.-H."/>
        </authorList>
    </citation>
    <scope>NUCLEOTIDE SEQUENCE [LARGE SCALE GENOMIC DNA]</scope>
    <source>
        <strain evidence="1 2">YH-panp20</strain>
    </source>
</reference>
<comment type="caution">
    <text evidence="1">The sequence shown here is derived from an EMBL/GenBank/DDBJ whole genome shotgun (WGS) entry which is preliminary data.</text>
</comment>
<dbReference type="PANTHER" id="PTHR10000">
    <property type="entry name" value="PHOSPHOSERINE PHOSPHATASE"/>
    <property type="match status" value="1"/>
</dbReference>
<dbReference type="EMBL" id="RJQC01000002">
    <property type="protein sequence ID" value="RNM30149.1"/>
    <property type="molecule type" value="Genomic_DNA"/>
</dbReference>
<evidence type="ECO:0000313" key="1">
    <source>
        <dbReference type="EMBL" id="RNM30149.1"/>
    </source>
</evidence>
<protein>
    <submittedName>
        <fullName evidence="1">Cof-type HAD-IIB family hydrolase</fullName>
    </submittedName>
</protein>
<dbReference type="InterPro" id="IPR023214">
    <property type="entry name" value="HAD_sf"/>
</dbReference>
<dbReference type="InterPro" id="IPR000150">
    <property type="entry name" value="Cof"/>
</dbReference>
<dbReference type="InterPro" id="IPR006379">
    <property type="entry name" value="HAD-SF_hydro_IIB"/>
</dbReference>
<dbReference type="Proteomes" id="UP000276568">
    <property type="component" value="Unassembled WGS sequence"/>
</dbReference>
<name>A0A3N0HZD9_9FIRM</name>
<organism evidence="1 2">
    <name type="scientific">Absicoccus porci</name>
    <dbReference type="NCBI Taxonomy" id="2486576"/>
    <lineage>
        <taxon>Bacteria</taxon>
        <taxon>Bacillati</taxon>
        <taxon>Bacillota</taxon>
        <taxon>Erysipelotrichia</taxon>
        <taxon>Erysipelotrichales</taxon>
        <taxon>Erysipelotrichaceae</taxon>
        <taxon>Absicoccus</taxon>
    </lineage>
</organism>
<dbReference type="GO" id="GO:0000287">
    <property type="term" value="F:magnesium ion binding"/>
    <property type="evidence" value="ECO:0007669"/>
    <property type="project" value="TreeGrafter"/>
</dbReference>
<proteinExistence type="predicted"/>
<dbReference type="RefSeq" id="WP_128520078.1">
    <property type="nucleotide sequence ID" value="NZ_CAUWBR010000004.1"/>
</dbReference>
<gene>
    <name evidence="1" type="ORF">EDX97_04935</name>
</gene>
<dbReference type="Pfam" id="PF08282">
    <property type="entry name" value="Hydrolase_3"/>
    <property type="match status" value="1"/>
</dbReference>
<keyword evidence="2" id="KW-1185">Reference proteome</keyword>
<dbReference type="SUPFAM" id="SSF56784">
    <property type="entry name" value="HAD-like"/>
    <property type="match status" value="1"/>
</dbReference>
<dbReference type="Gene3D" id="3.40.50.1000">
    <property type="entry name" value="HAD superfamily/HAD-like"/>
    <property type="match status" value="1"/>
</dbReference>
<dbReference type="NCBIfam" id="TIGR01484">
    <property type="entry name" value="HAD-SF-IIB"/>
    <property type="match status" value="1"/>
</dbReference>